<feature type="transmembrane region" description="Helical" evidence="9">
    <location>
        <begin position="207"/>
        <end position="225"/>
    </location>
</feature>
<evidence type="ECO:0000313" key="11">
    <source>
        <dbReference type="EMBL" id="CAK7908856.1"/>
    </source>
</evidence>
<keyword evidence="8 9" id="KW-0472">Membrane</keyword>
<feature type="domain" description="3-oxo-5-alpha-steroid 4-dehydrogenase C-terminal" evidence="10">
    <location>
        <begin position="156"/>
        <end position="322"/>
    </location>
</feature>
<evidence type="ECO:0000256" key="8">
    <source>
        <dbReference type="ARBA" id="ARBA00023136"/>
    </source>
</evidence>
<evidence type="ECO:0000313" key="12">
    <source>
        <dbReference type="Proteomes" id="UP001497600"/>
    </source>
</evidence>
<dbReference type="EMBL" id="OZ004257">
    <property type="protein sequence ID" value="CAK7908856.1"/>
    <property type="molecule type" value="Genomic_DNA"/>
</dbReference>
<keyword evidence="4 9" id="KW-0812">Transmembrane</keyword>
<evidence type="ECO:0000256" key="2">
    <source>
        <dbReference type="ARBA" id="ARBA00007742"/>
    </source>
</evidence>
<feature type="transmembrane region" description="Helical" evidence="9">
    <location>
        <begin position="169"/>
        <end position="187"/>
    </location>
</feature>
<dbReference type="Pfam" id="PF02544">
    <property type="entry name" value="Steroid_dh"/>
    <property type="match status" value="1"/>
</dbReference>
<keyword evidence="12" id="KW-1185">Reference proteome</keyword>
<evidence type="ECO:0000256" key="3">
    <source>
        <dbReference type="ARBA" id="ARBA00022516"/>
    </source>
</evidence>
<dbReference type="InterPro" id="IPR039357">
    <property type="entry name" value="SRD5A/TECR"/>
</dbReference>
<evidence type="ECO:0000259" key="10">
    <source>
        <dbReference type="Pfam" id="PF02544"/>
    </source>
</evidence>
<dbReference type="InterPro" id="IPR001104">
    <property type="entry name" value="3-oxo-5_a-steroid_4-DH_C"/>
</dbReference>
<dbReference type="Gene3D" id="1.20.120.1630">
    <property type="match status" value="1"/>
</dbReference>
<evidence type="ECO:0000256" key="7">
    <source>
        <dbReference type="ARBA" id="ARBA00023098"/>
    </source>
</evidence>
<keyword evidence="5 9" id="KW-1133">Transmembrane helix</keyword>
<feature type="transmembrane region" description="Helical" evidence="9">
    <location>
        <begin position="269"/>
        <end position="294"/>
    </location>
</feature>
<dbReference type="Proteomes" id="UP001497600">
    <property type="component" value="Chromosome E"/>
</dbReference>
<evidence type="ECO:0000256" key="5">
    <source>
        <dbReference type="ARBA" id="ARBA00022989"/>
    </source>
</evidence>
<protein>
    <submittedName>
        <fullName evidence="11">Very-long-chain enoyl-CoA reductase</fullName>
    </submittedName>
</protein>
<evidence type="ECO:0000256" key="6">
    <source>
        <dbReference type="ARBA" id="ARBA00023002"/>
    </source>
</evidence>
<dbReference type="PROSITE" id="PS50244">
    <property type="entry name" value="S5A_REDUCTASE"/>
    <property type="match status" value="1"/>
</dbReference>
<evidence type="ECO:0000256" key="4">
    <source>
        <dbReference type="ARBA" id="ARBA00022692"/>
    </source>
</evidence>
<keyword evidence="6" id="KW-0560">Oxidoreductase</keyword>
<evidence type="ECO:0000256" key="1">
    <source>
        <dbReference type="ARBA" id="ARBA00004141"/>
    </source>
</evidence>
<gene>
    <name evidence="11" type="primary">TSC13</name>
    <name evidence="11" type="ORF">CAAN4_E12112</name>
</gene>
<keyword evidence="3" id="KW-0444">Lipid biosynthesis</keyword>
<keyword evidence="7" id="KW-0443">Lipid metabolism</keyword>
<proteinExistence type="inferred from homology"/>
<reference evidence="11 12" key="1">
    <citation type="submission" date="2024-01" db="EMBL/GenBank/DDBJ databases">
        <authorList>
            <consortium name="Genoscope - CEA"/>
            <person name="William W."/>
        </authorList>
    </citation>
    <scope>NUCLEOTIDE SEQUENCE [LARGE SCALE GENOMIC DNA]</scope>
    <source>
        <strain evidence="11 12">29B2s-10</strain>
    </source>
</reference>
<accession>A0ABP0EHT6</accession>
<evidence type="ECO:0000256" key="9">
    <source>
        <dbReference type="SAM" id="Phobius"/>
    </source>
</evidence>
<comment type="subcellular location">
    <subcellularLocation>
        <location evidence="1">Membrane</location>
        <topology evidence="1">Multi-pass membrane protein</topology>
    </subcellularLocation>
</comment>
<name>A0ABP0EHT6_9ASCO</name>
<organism evidence="11 12">
    <name type="scientific">[Candida] anglica</name>
    <dbReference type="NCBI Taxonomy" id="148631"/>
    <lineage>
        <taxon>Eukaryota</taxon>
        <taxon>Fungi</taxon>
        <taxon>Dikarya</taxon>
        <taxon>Ascomycota</taxon>
        <taxon>Saccharomycotina</taxon>
        <taxon>Pichiomycetes</taxon>
        <taxon>Debaryomycetaceae</taxon>
        <taxon>Kurtzmaniella</taxon>
    </lineage>
</organism>
<dbReference type="PANTHER" id="PTHR10556:SF28">
    <property type="entry name" value="VERY-LONG-CHAIN ENOYL-COA REDUCTASE"/>
    <property type="match status" value="1"/>
</dbReference>
<comment type="similarity">
    <text evidence="2">Belongs to the steroid 5-alpha reductase family.</text>
</comment>
<sequence>MVNIEVRSRSKSLLGLSTNELSLDDPVSALAELISESNKDISVNRLRITINDAAVKKQIPLESDKSFIDNGVPRGAPEITLYVKDLGPQIAWKTVFLVEYLGPLLLHPLFYHFTSIYSTAAGVHTQTQKLAYAMVLLHFLKREYETMYVHSFSQATMPIFNIFKNSSHYWILSGFNLAFFIYSPNFATGSKSNAFTKFLFYVNDLPTWANALLVLGWIFAEVSNFKTHLILASLRSSDPKAPKKHVIPYGYGFNLVSFPNYFFESLGWLFFAVLTNNWSAWLFLAISSGQMFIWAEKKHKRYLKTFGDEYKKLKRTAFIPYVI</sequence>
<dbReference type="PANTHER" id="PTHR10556">
    <property type="entry name" value="3-OXO-5-ALPHA-STEROID 4-DEHYDROGENASE"/>
    <property type="match status" value="1"/>
</dbReference>